<evidence type="ECO:0000313" key="15">
    <source>
        <dbReference type="EMBL" id="SHJ63773.1"/>
    </source>
</evidence>
<dbReference type="STRING" id="1121322.SAMN02745136_00620"/>
<evidence type="ECO:0000259" key="14">
    <source>
        <dbReference type="Pfam" id="PF20260"/>
    </source>
</evidence>
<dbReference type="PANTHER" id="PTHR30027:SF3">
    <property type="entry name" value="16S RRNA (URACIL(1498)-N(3))-METHYLTRANSFERASE"/>
    <property type="match status" value="1"/>
</dbReference>
<keyword evidence="5 12" id="KW-0963">Cytoplasm</keyword>
<feature type="domain" description="Ribosomal RNA small subunit methyltransferase E methyltransferase" evidence="13">
    <location>
        <begin position="74"/>
        <end position="240"/>
    </location>
</feature>
<dbReference type="InterPro" id="IPR006700">
    <property type="entry name" value="RsmE"/>
</dbReference>
<keyword evidence="7 12" id="KW-0489">Methyltransferase</keyword>
<dbReference type="InterPro" id="IPR046886">
    <property type="entry name" value="RsmE_MTase_dom"/>
</dbReference>
<dbReference type="NCBIfam" id="TIGR00046">
    <property type="entry name" value="RsmE family RNA methyltransferase"/>
    <property type="match status" value="1"/>
</dbReference>
<gene>
    <name evidence="15" type="ORF">SAMN02745136_00620</name>
</gene>
<dbReference type="GO" id="GO:0005737">
    <property type="term" value="C:cytoplasm"/>
    <property type="evidence" value="ECO:0007669"/>
    <property type="project" value="UniProtKB-SubCell"/>
</dbReference>
<dbReference type="Gene3D" id="2.40.240.20">
    <property type="entry name" value="Hypothetical PUA domain-like, domain 1"/>
    <property type="match status" value="1"/>
</dbReference>
<evidence type="ECO:0000256" key="2">
    <source>
        <dbReference type="ARBA" id="ARBA00005528"/>
    </source>
</evidence>
<dbReference type="InterPro" id="IPR029026">
    <property type="entry name" value="tRNA_m1G_MTases_N"/>
</dbReference>
<keyword evidence="8 12" id="KW-0808">Transferase</keyword>
<dbReference type="PIRSF" id="PIRSF015601">
    <property type="entry name" value="MTase_slr0722"/>
    <property type="match status" value="1"/>
</dbReference>
<dbReference type="OrthoDB" id="9815641at2"/>
<sequence length="248" mass="28044">MHRFYIQNNQIQNGSINLTGEDVNHIKNVLRMKTGEKAVLCNGEGKDYYCSVLEIRNDMVVFSIEEEKATGTELRGKIFLFQGLPKKDKMELIIQKAVELGVYEIIPVMTNRTVVRLEDAKKELKKLERWQAISVSAAKQSGRGIIPRVTEVHGFKKALEYAKALDVKLLPYENERGIPFTRETLDKINPTDNVGVFIGPEGGFEEKEVQEAKLNGFIPITLGKRILRTETAGLTALSLLMMKMESEE</sequence>
<comment type="function">
    <text evidence="10 12">Specifically methylates the N3 position of the uracil ring of uridine 1498 (m3U1498) in 16S rRNA. Acts on the fully assembled 30S ribosomal subunit.</text>
</comment>
<dbReference type="RefSeq" id="WP_073272762.1">
    <property type="nucleotide sequence ID" value="NZ_FRAC01000006.1"/>
</dbReference>
<dbReference type="Gene3D" id="3.40.1280.10">
    <property type="match status" value="1"/>
</dbReference>
<dbReference type="CDD" id="cd18084">
    <property type="entry name" value="RsmE-like"/>
    <property type="match status" value="1"/>
</dbReference>
<dbReference type="Pfam" id="PF20260">
    <property type="entry name" value="PUA_4"/>
    <property type="match status" value="1"/>
</dbReference>
<dbReference type="InterPro" id="IPR015947">
    <property type="entry name" value="PUA-like_sf"/>
</dbReference>
<evidence type="ECO:0000256" key="5">
    <source>
        <dbReference type="ARBA" id="ARBA00022490"/>
    </source>
</evidence>
<dbReference type="EC" id="2.1.1.193" evidence="3 12"/>
<dbReference type="NCBIfam" id="NF008692">
    <property type="entry name" value="PRK11713.1-5"/>
    <property type="match status" value="1"/>
</dbReference>
<dbReference type="InterPro" id="IPR029028">
    <property type="entry name" value="Alpha/beta_knot_MTases"/>
</dbReference>
<dbReference type="EMBL" id="FRAC01000006">
    <property type="protein sequence ID" value="SHJ63773.1"/>
    <property type="molecule type" value="Genomic_DNA"/>
</dbReference>
<name>A0A1M6KXT2_9FIRM</name>
<evidence type="ECO:0000256" key="6">
    <source>
        <dbReference type="ARBA" id="ARBA00022552"/>
    </source>
</evidence>
<reference evidence="15 16" key="1">
    <citation type="submission" date="2016-11" db="EMBL/GenBank/DDBJ databases">
        <authorList>
            <person name="Jaros S."/>
            <person name="Januszkiewicz K."/>
            <person name="Wedrychowicz H."/>
        </authorList>
    </citation>
    <scope>NUCLEOTIDE SEQUENCE [LARGE SCALE GENOMIC DNA]</scope>
    <source>
        <strain evidence="15 16">DSM 15929</strain>
    </source>
</reference>
<dbReference type="Proteomes" id="UP000184386">
    <property type="component" value="Unassembled WGS sequence"/>
</dbReference>
<comment type="catalytic activity">
    <reaction evidence="11 12">
        <text>uridine(1498) in 16S rRNA + S-adenosyl-L-methionine = N(3)-methyluridine(1498) in 16S rRNA + S-adenosyl-L-homocysteine + H(+)</text>
        <dbReference type="Rhea" id="RHEA:42920"/>
        <dbReference type="Rhea" id="RHEA-COMP:10283"/>
        <dbReference type="Rhea" id="RHEA-COMP:10284"/>
        <dbReference type="ChEBI" id="CHEBI:15378"/>
        <dbReference type="ChEBI" id="CHEBI:57856"/>
        <dbReference type="ChEBI" id="CHEBI:59789"/>
        <dbReference type="ChEBI" id="CHEBI:65315"/>
        <dbReference type="ChEBI" id="CHEBI:74502"/>
        <dbReference type="EC" id="2.1.1.193"/>
    </reaction>
</comment>
<evidence type="ECO:0000256" key="12">
    <source>
        <dbReference type="PIRNR" id="PIRNR015601"/>
    </source>
</evidence>
<comment type="similarity">
    <text evidence="2 12">Belongs to the RNA methyltransferase RsmE family.</text>
</comment>
<evidence type="ECO:0000256" key="9">
    <source>
        <dbReference type="ARBA" id="ARBA00022691"/>
    </source>
</evidence>
<keyword evidence="6 12" id="KW-0698">rRNA processing</keyword>
<dbReference type="GO" id="GO:0070042">
    <property type="term" value="F:rRNA (uridine-N3-)-methyltransferase activity"/>
    <property type="evidence" value="ECO:0007669"/>
    <property type="project" value="TreeGrafter"/>
</dbReference>
<organism evidence="15 16">
    <name type="scientific">Anaerocolumna jejuensis DSM 15929</name>
    <dbReference type="NCBI Taxonomy" id="1121322"/>
    <lineage>
        <taxon>Bacteria</taxon>
        <taxon>Bacillati</taxon>
        <taxon>Bacillota</taxon>
        <taxon>Clostridia</taxon>
        <taxon>Lachnospirales</taxon>
        <taxon>Lachnospiraceae</taxon>
        <taxon>Anaerocolumna</taxon>
    </lineage>
</organism>
<evidence type="ECO:0000256" key="7">
    <source>
        <dbReference type="ARBA" id="ARBA00022603"/>
    </source>
</evidence>
<evidence type="ECO:0000256" key="3">
    <source>
        <dbReference type="ARBA" id="ARBA00012328"/>
    </source>
</evidence>
<evidence type="ECO:0000256" key="10">
    <source>
        <dbReference type="ARBA" id="ARBA00025699"/>
    </source>
</evidence>
<evidence type="ECO:0000256" key="8">
    <source>
        <dbReference type="ARBA" id="ARBA00022679"/>
    </source>
</evidence>
<dbReference type="InterPro" id="IPR046887">
    <property type="entry name" value="RsmE_PUA-like"/>
</dbReference>
<evidence type="ECO:0000313" key="16">
    <source>
        <dbReference type="Proteomes" id="UP000184386"/>
    </source>
</evidence>
<accession>A0A1M6KXT2</accession>
<dbReference type="SUPFAM" id="SSF75217">
    <property type="entry name" value="alpha/beta knot"/>
    <property type="match status" value="1"/>
</dbReference>
<dbReference type="Pfam" id="PF04452">
    <property type="entry name" value="Methyltrans_RNA"/>
    <property type="match status" value="1"/>
</dbReference>
<comment type="subcellular location">
    <subcellularLocation>
        <location evidence="1 12">Cytoplasm</location>
    </subcellularLocation>
</comment>
<dbReference type="PANTHER" id="PTHR30027">
    <property type="entry name" value="RIBOSOMAL RNA SMALL SUBUNIT METHYLTRANSFERASE E"/>
    <property type="match status" value="1"/>
</dbReference>
<evidence type="ECO:0000256" key="1">
    <source>
        <dbReference type="ARBA" id="ARBA00004496"/>
    </source>
</evidence>
<keyword evidence="9 12" id="KW-0949">S-adenosyl-L-methionine</keyword>
<proteinExistence type="inferred from homology"/>
<keyword evidence="16" id="KW-1185">Reference proteome</keyword>
<evidence type="ECO:0000259" key="13">
    <source>
        <dbReference type="Pfam" id="PF04452"/>
    </source>
</evidence>
<evidence type="ECO:0000256" key="11">
    <source>
        <dbReference type="ARBA" id="ARBA00047944"/>
    </source>
</evidence>
<protein>
    <recommendedName>
        <fullName evidence="4 12">Ribosomal RNA small subunit methyltransferase E</fullName>
        <ecNumber evidence="3 12">2.1.1.193</ecNumber>
    </recommendedName>
</protein>
<dbReference type="GO" id="GO:0070475">
    <property type="term" value="P:rRNA base methylation"/>
    <property type="evidence" value="ECO:0007669"/>
    <property type="project" value="TreeGrafter"/>
</dbReference>
<dbReference type="AlphaFoldDB" id="A0A1M6KXT2"/>
<dbReference type="SUPFAM" id="SSF88697">
    <property type="entry name" value="PUA domain-like"/>
    <property type="match status" value="1"/>
</dbReference>
<feature type="domain" description="Ribosomal RNA small subunit methyltransferase E PUA-like" evidence="14">
    <location>
        <begin position="18"/>
        <end position="56"/>
    </location>
</feature>
<evidence type="ECO:0000256" key="4">
    <source>
        <dbReference type="ARBA" id="ARBA00013673"/>
    </source>
</evidence>